<accession>A0A5J5K3N2</accession>
<proteinExistence type="predicted"/>
<evidence type="ECO:0000256" key="1">
    <source>
        <dbReference type="SAM" id="Phobius"/>
    </source>
</evidence>
<organism evidence="2 3">
    <name type="scientific">Microbispora cellulosiformans</name>
    <dbReference type="NCBI Taxonomy" id="2614688"/>
    <lineage>
        <taxon>Bacteria</taxon>
        <taxon>Bacillati</taxon>
        <taxon>Actinomycetota</taxon>
        <taxon>Actinomycetes</taxon>
        <taxon>Streptosporangiales</taxon>
        <taxon>Streptosporangiaceae</taxon>
        <taxon>Microbispora</taxon>
    </lineage>
</organism>
<keyword evidence="1" id="KW-1133">Transmembrane helix</keyword>
<keyword evidence="3" id="KW-1185">Reference proteome</keyword>
<protein>
    <submittedName>
        <fullName evidence="2">Uncharacterized protein</fullName>
    </submittedName>
</protein>
<dbReference type="Proteomes" id="UP000327011">
    <property type="component" value="Unassembled WGS sequence"/>
</dbReference>
<dbReference type="AlphaFoldDB" id="A0A5J5K3N2"/>
<reference evidence="2 3" key="1">
    <citation type="submission" date="2019-09" db="EMBL/GenBank/DDBJ databases">
        <title>Screening of Novel Bioactive Compounds from Soil-Associated.</title>
        <authorList>
            <person name="Gong X."/>
        </authorList>
    </citation>
    <scope>NUCLEOTIDE SEQUENCE [LARGE SCALE GENOMIC DNA]</scope>
    <source>
        <strain evidence="2 3">Gxj-6</strain>
    </source>
</reference>
<name>A0A5J5K3N2_9ACTN</name>
<sequence>MPRSTSRRGRAAALAAAAATAPAAVWVVHPVLSTVIAGLGAAAGLAVVITALFGSDRFSERAFRLLRWLADRPEPSKRDRG</sequence>
<dbReference type="EMBL" id="VYTZ01000004">
    <property type="protein sequence ID" value="KAA9379013.1"/>
    <property type="molecule type" value="Genomic_DNA"/>
</dbReference>
<keyword evidence="1" id="KW-0472">Membrane</keyword>
<feature type="transmembrane region" description="Helical" evidence="1">
    <location>
        <begin position="33"/>
        <end position="54"/>
    </location>
</feature>
<evidence type="ECO:0000313" key="3">
    <source>
        <dbReference type="Proteomes" id="UP000327011"/>
    </source>
</evidence>
<comment type="caution">
    <text evidence="2">The sequence shown here is derived from an EMBL/GenBank/DDBJ whole genome shotgun (WGS) entry which is preliminary data.</text>
</comment>
<keyword evidence="1" id="KW-0812">Transmembrane</keyword>
<evidence type="ECO:0000313" key="2">
    <source>
        <dbReference type="EMBL" id="KAA9379013.1"/>
    </source>
</evidence>
<gene>
    <name evidence="2" type="ORF">F5972_12375</name>
</gene>
<dbReference type="RefSeq" id="WP_150933613.1">
    <property type="nucleotide sequence ID" value="NZ_VYTZ01000004.1"/>
</dbReference>